<evidence type="ECO:0000313" key="3">
    <source>
        <dbReference type="EMBL" id="RHK36074.1"/>
    </source>
</evidence>
<sequence>MKSGCGTNMYMHVAKLDDERHSGPATVIYSGADYIQTEWIFERYEHTQYYYIISNRNGLALGLKSDPSHNQTNVDLELWSQEEGVADYLWYLKDEGNGNVSVYNKSTGQCLDVKSAGTTNGTWVQQYNANHSYAQWWKLESVSQKDYPDRKQFGDHNLVINSVEPVYTNHTFIGWNTSRDGTGKFYYPGDTYSTINTGTNVTLYAVWQIDNYVITYDSNGGTGTMAAQSAKGETAVKLTKNVFQRAGYLFTGWATDRYAMKPSYLDEAQYPNMEPEVTLYAQWQKTGTGFIQRPFLDDKMFYKAISILGQNGTTYDREKIDSSMAHIDIADNPGYFSLKK</sequence>
<name>A0A415G4Q2_9FIRM</name>
<accession>A0A415G4Q2</accession>
<dbReference type="Gene3D" id="2.60.40.4270">
    <property type="entry name" value="Listeria-Bacteroides repeat domain"/>
    <property type="match status" value="1"/>
</dbReference>
<feature type="domain" description="Ricin B lectin" evidence="2">
    <location>
        <begin position="38"/>
        <end position="127"/>
    </location>
</feature>
<comment type="caution">
    <text evidence="3">The sequence shown here is derived from an EMBL/GenBank/DDBJ whole genome shotgun (WGS) entry which is preliminary data.</text>
</comment>
<dbReference type="Pfam" id="PF14200">
    <property type="entry name" value="RicinB_lectin_2"/>
    <property type="match status" value="1"/>
</dbReference>
<dbReference type="Pfam" id="PF09479">
    <property type="entry name" value="Flg_new"/>
    <property type="match status" value="2"/>
</dbReference>
<dbReference type="SUPFAM" id="SSF50370">
    <property type="entry name" value="Ricin B-like lectins"/>
    <property type="match status" value="1"/>
</dbReference>
<dbReference type="InterPro" id="IPR035992">
    <property type="entry name" value="Ricin_B-like_lectins"/>
</dbReference>
<dbReference type="GO" id="GO:0030313">
    <property type="term" value="C:cell envelope"/>
    <property type="evidence" value="ECO:0007669"/>
    <property type="project" value="UniProtKB-SubCell"/>
</dbReference>
<evidence type="ECO:0000313" key="4">
    <source>
        <dbReference type="Proteomes" id="UP000283497"/>
    </source>
</evidence>
<dbReference type="NCBIfam" id="TIGR02543">
    <property type="entry name" value="List_Bact_rpt"/>
    <property type="match status" value="1"/>
</dbReference>
<dbReference type="RefSeq" id="WP_118314991.1">
    <property type="nucleotide sequence ID" value="NZ_QRNJ01000058.1"/>
</dbReference>
<dbReference type="EMBL" id="QRNJ01000058">
    <property type="protein sequence ID" value="RHK36074.1"/>
    <property type="molecule type" value="Genomic_DNA"/>
</dbReference>
<dbReference type="InterPro" id="IPR000772">
    <property type="entry name" value="Ricin_B_lectin"/>
</dbReference>
<protein>
    <recommendedName>
        <fullName evidence="2">Ricin B lectin domain-containing protein</fullName>
    </recommendedName>
</protein>
<proteinExistence type="predicted"/>
<dbReference type="InterPro" id="IPR013378">
    <property type="entry name" value="InlB-like_B-rpt"/>
</dbReference>
<gene>
    <name evidence="3" type="ORF">DW068_12895</name>
</gene>
<dbReference type="AlphaFoldDB" id="A0A415G4Q2"/>
<comment type="subcellular location">
    <subcellularLocation>
        <location evidence="1">Cell envelope</location>
    </subcellularLocation>
</comment>
<evidence type="ECO:0000259" key="2">
    <source>
        <dbReference type="Pfam" id="PF14200"/>
    </source>
</evidence>
<dbReference type="InterPro" id="IPR042229">
    <property type="entry name" value="Listeria/Bacterioides_rpt_sf"/>
</dbReference>
<dbReference type="CDD" id="cd00161">
    <property type="entry name" value="beta-trefoil_Ricin-like"/>
    <property type="match status" value="1"/>
</dbReference>
<organism evidence="3 4">
    <name type="scientific">Anaerobutyricum hallii</name>
    <dbReference type="NCBI Taxonomy" id="39488"/>
    <lineage>
        <taxon>Bacteria</taxon>
        <taxon>Bacillati</taxon>
        <taxon>Bacillota</taxon>
        <taxon>Clostridia</taxon>
        <taxon>Lachnospirales</taxon>
        <taxon>Lachnospiraceae</taxon>
        <taxon>Anaerobutyricum</taxon>
    </lineage>
</organism>
<dbReference type="Proteomes" id="UP000283497">
    <property type="component" value="Unassembled WGS sequence"/>
</dbReference>
<reference evidence="3 4" key="1">
    <citation type="submission" date="2018-08" db="EMBL/GenBank/DDBJ databases">
        <title>A genome reference for cultivated species of the human gut microbiota.</title>
        <authorList>
            <person name="Zou Y."/>
            <person name="Xue W."/>
            <person name="Luo G."/>
        </authorList>
    </citation>
    <scope>NUCLEOTIDE SEQUENCE [LARGE SCALE GENOMIC DNA]</scope>
    <source>
        <strain evidence="3 4">AF45-14BH</strain>
    </source>
</reference>
<dbReference type="Gene3D" id="2.80.10.50">
    <property type="match status" value="1"/>
</dbReference>
<dbReference type="PROSITE" id="PS50231">
    <property type="entry name" value="RICIN_B_LECTIN"/>
    <property type="match status" value="1"/>
</dbReference>
<evidence type="ECO:0000256" key="1">
    <source>
        <dbReference type="ARBA" id="ARBA00004196"/>
    </source>
</evidence>